<name>A0A649VMQ1_9CAUD</name>
<dbReference type="Proteomes" id="UP000427282">
    <property type="component" value="Segment"/>
</dbReference>
<accession>A0A649VMQ1</accession>
<dbReference type="GeneID" id="55814515"/>
<proteinExistence type="predicted"/>
<dbReference type="EMBL" id="MN586027">
    <property type="protein sequence ID" value="QGJ93511.1"/>
    <property type="molecule type" value="Genomic_DNA"/>
</dbReference>
<reference evidence="1 2" key="1">
    <citation type="submission" date="2019-10" db="EMBL/GenBank/DDBJ databases">
        <authorList>
            <person name="Garlena R.A."/>
            <person name="Russell D.A."/>
            <person name="Pope W.H."/>
            <person name="Jacobs-Sera D."/>
            <person name="Hatfull G.F."/>
        </authorList>
    </citation>
    <scope>NUCLEOTIDE SEQUENCE [LARGE SCALE GENOMIC DNA]</scope>
</reference>
<organism evidence="1 2">
    <name type="scientific">Arthrobacter phage Mufasa8</name>
    <dbReference type="NCBI Taxonomy" id="2656526"/>
    <lineage>
        <taxon>Viruses</taxon>
        <taxon>Duplodnaviria</taxon>
        <taxon>Heunggongvirae</taxon>
        <taxon>Uroviricota</taxon>
        <taxon>Caudoviricetes</taxon>
        <taxon>Mufasoctovirus</taxon>
        <taxon>Mufasoctovirus mufasa8</taxon>
    </lineage>
</organism>
<protein>
    <submittedName>
        <fullName evidence="1">Uncharacterized protein</fullName>
    </submittedName>
</protein>
<evidence type="ECO:0000313" key="1">
    <source>
        <dbReference type="EMBL" id="QGJ93511.1"/>
    </source>
</evidence>
<gene>
    <name evidence="1" type="primary">63</name>
    <name evidence="1" type="ORF">SEA_MUFASA8_63</name>
</gene>
<evidence type="ECO:0000313" key="2">
    <source>
        <dbReference type="Proteomes" id="UP000427282"/>
    </source>
</evidence>
<sequence length="64" mass="7132">MIQQIEGVITRPDGERVSFLILEDSRVQWGVPPSQLGETVDVLDAITTAVRETDFFTPERITSA</sequence>
<dbReference type="RefSeq" id="YP_009885143.1">
    <property type="nucleotide sequence ID" value="NC_049478.1"/>
</dbReference>
<keyword evidence="2" id="KW-1185">Reference proteome</keyword>
<dbReference type="KEGG" id="vg:55814515"/>